<proteinExistence type="predicted"/>
<protein>
    <submittedName>
        <fullName evidence="1">Xylose isomerase</fullName>
        <ecNumber evidence="1">5.3.1.5</ecNumber>
    </submittedName>
</protein>
<dbReference type="KEGG" id="sof:NCTC11214_03059"/>
<evidence type="ECO:0000313" key="2">
    <source>
        <dbReference type="Proteomes" id="UP000281391"/>
    </source>
</evidence>
<name>A0A3S5D7J9_SEROD</name>
<dbReference type="SUPFAM" id="SSF51658">
    <property type="entry name" value="Xylose isomerase-like"/>
    <property type="match status" value="1"/>
</dbReference>
<organism evidence="1 2">
    <name type="scientific">Serratia odorifera</name>
    <dbReference type="NCBI Taxonomy" id="618"/>
    <lineage>
        <taxon>Bacteria</taxon>
        <taxon>Pseudomonadati</taxon>
        <taxon>Pseudomonadota</taxon>
        <taxon>Gammaproteobacteria</taxon>
        <taxon>Enterobacterales</taxon>
        <taxon>Yersiniaceae</taxon>
        <taxon>Serratia</taxon>
    </lineage>
</organism>
<sequence>MMPHFLFSADSITEFIIQTFFDQPDRLRFATPETANPQAFRHYTPDESVLGKRMEKHVGDWPNACWNGADMLGAGSFERPSRQPPLLFIAITLGTWVSNAD</sequence>
<dbReference type="AlphaFoldDB" id="A0A3S5D7J9"/>
<gene>
    <name evidence="1" type="primary">xylA_2</name>
    <name evidence="1" type="ORF">NCTC11214_03059</name>
</gene>
<dbReference type="Proteomes" id="UP000281391">
    <property type="component" value="Chromosome"/>
</dbReference>
<dbReference type="InterPro" id="IPR036237">
    <property type="entry name" value="Xyl_isomerase-like_sf"/>
</dbReference>
<keyword evidence="1" id="KW-0413">Isomerase</keyword>
<reference evidence="1 2" key="1">
    <citation type="submission" date="2018-12" db="EMBL/GenBank/DDBJ databases">
        <authorList>
            <consortium name="Pathogen Informatics"/>
        </authorList>
    </citation>
    <scope>NUCLEOTIDE SEQUENCE [LARGE SCALE GENOMIC DNA]</scope>
    <source>
        <strain evidence="1 2">NCTC11214</strain>
    </source>
</reference>
<evidence type="ECO:0000313" key="1">
    <source>
        <dbReference type="EMBL" id="VDZ59389.1"/>
    </source>
</evidence>
<dbReference type="EC" id="5.3.1.5" evidence="1"/>
<dbReference type="GO" id="GO:0009045">
    <property type="term" value="F:xylose isomerase activity"/>
    <property type="evidence" value="ECO:0007669"/>
    <property type="project" value="UniProtKB-EC"/>
</dbReference>
<dbReference type="Gene3D" id="3.20.20.150">
    <property type="entry name" value="Divalent-metal-dependent TIM barrel enzymes"/>
    <property type="match status" value="1"/>
</dbReference>
<dbReference type="EMBL" id="LR134117">
    <property type="protein sequence ID" value="VDZ59389.1"/>
    <property type="molecule type" value="Genomic_DNA"/>
</dbReference>
<accession>A0A3S5D7J9</accession>